<evidence type="ECO:0000256" key="2">
    <source>
        <dbReference type="ARBA" id="ARBA00022840"/>
    </source>
</evidence>
<protein>
    <submittedName>
        <fullName evidence="4">Uncharacterized protein</fullName>
    </submittedName>
</protein>
<feature type="compositionally biased region" description="Polar residues" evidence="3">
    <location>
        <begin position="15"/>
        <end position="29"/>
    </location>
</feature>
<dbReference type="Gene3D" id="3.30.30.30">
    <property type="match status" value="1"/>
</dbReference>
<sequence>MESILGRPIPAWASGKTTGWGSLPTSKGTGQRPLTLHDNERMIGGASKNQTNINPANTVFDAKRLIVRFPLCHW</sequence>
<accession>A0A6B2LSQ4</accession>
<feature type="region of interest" description="Disordered" evidence="3">
    <location>
        <begin position="1"/>
        <end position="34"/>
    </location>
</feature>
<proteinExistence type="predicted"/>
<evidence type="ECO:0000313" key="4">
    <source>
        <dbReference type="EMBL" id="NDV40192.1"/>
    </source>
</evidence>
<evidence type="ECO:0000256" key="1">
    <source>
        <dbReference type="ARBA" id="ARBA00022741"/>
    </source>
</evidence>
<evidence type="ECO:0000256" key="3">
    <source>
        <dbReference type="SAM" id="MobiDB-lite"/>
    </source>
</evidence>
<dbReference type="EMBL" id="GIBP01011223">
    <property type="protein sequence ID" value="NDV40192.1"/>
    <property type="molecule type" value="Transcribed_RNA"/>
</dbReference>
<organism evidence="4">
    <name type="scientific">Arcella intermedia</name>
    <dbReference type="NCBI Taxonomy" id="1963864"/>
    <lineage>
        <taxon>Eukaryota</taxon>
        <taxon>Amoebozoa</taxon>
        <taxon>Tubulinea</taxon>
        <taxon>Elardia</taxon>
        <taxon>Arcellinida</taxon>
        <taxon>Sphaerothecina</taxon>
        <taxon>Arcellidae</taxon>
        <taxon>Arcella</taxon>
    </lineage>
</organism>
<name>A0A6B2LSQ4_9EUKA</name>
<keyword evidence="1" id="KW-0547">Nucleotide-binding</keyword>
<dbReference type="GO" id="GO:0140662">
    <property type="term" value="F:ATP-dependent protein folding chaperone"/>
    <property type="evidence" value="ECO:0007669"/>
    <property type="project" value="InterPro"/>
</dbReference>
<dbReference type="InterPro" id="IPR013126">
    <property type="entry name" value="Hsp_70_fam"/>
</dbReference>
<reference evidence="4" key="1">
    <citation type="journal article" date="2020" name="J. Eukaryot. Microbiol.">
        <title>De novo Sequencing, Assembly and Annotation of the Transcriptome for the Free-Living Testate Amoeba Arcella intermedia.</title>
        <authorList>
            <person name="Ribeiro G.M."/>
            <person name="Porfirio-Sousa A.L."/>
            <person name="Maurer-Alcala X.X."/>
            <person name="Katz L.A."/>
            <person name="Lahr D.J.G."/>
        </authorList>
    </citation>
    <scope>NUCLEOTIDE SEQUENCE</scope>
</reference>
<dbReference type="Pfam" id="PF00012">
    <property type="entry name" value="HSP70"/>
    <property type="match status" value="1"/>
</dbReference>
<dbReference type="AlphaFoldDB" id="A0A6B2LSQ4"/>
<dbReference type="GO" id="GO:0005524">
    <property type="term" value="F:ATP binding"/>
    <property type="evidence" value="ECO:0007669"/>
    <property type="project" value="UniProtKB-KW"/>
</dbReference>
<keyword evidence="2" id="KW-0067">ATP-binding</keyword>